<protein>
    <recommendedName>
        <fullName evidence="4">Beta-lactamase-inhibitor-like PepSY-like domain-containing protein</fullName>
    </recommendedName>
</protein>
<reference evidence="2 3" key="1">
    <citation type="submission" date="2019-07" db="EMBL/GenBank/DDBJ databases">
        <title>Genomic Encyclopedia of Archaeal and Bacterial Type Strains, Phase II (KMG-II): from individual species to whole genera.</title>
        <authorList>
            <person name="Goeker M."/>
        </authorList>
    </citation>
    <scope>NUCLEOTIDE SEQUENCE [LARGE SCALE GENOMIC DNA]</scope>
    <source>
        <strain evidence="2 3">DSM 17527</strain>
    </source>
</reference>
<evidence type="ECO:0000256" key="1">
    <source>
        <dbReference type="SAM" id="SignalP"/>
    </source>
</evidence>
<name>A0A5S5CA65_9FLAO</name>
<keyword evidence="3" id="KW-1185">Reference proteome</keyword>
<evidence type="ECO:0000313" key="2">
    <source>
        <dbReference type="EMBL" id="TYP76311.1"/>
    </source>
</evidence>
<feature type="signal peptide" evidence="1">
    <location>
        <begin position="1"/>
        <end position="23"/>
    </location>
</feature>
<dbReference type="RefSeq" id="WP_148781899.1">
    <property type="nucleotide sequence ID" value="NZ_VNHU01000002.1"/>
</dbReference>
<evidence type="ECO:0000313" key="3">
    <source>
        <dbReference type="Proteomes" id="UP000324376"/>
    </source>
</evidence>
<evidence type="ECO:0008006" key="4">
    <source>
        <dbReference type="Google" id="ProtNLM"/>
    </source>
</evidence>
<keyword evidence="1" id="KW-0732">Signal</keyword>
<organism evidence="2 3">
    <name type="scientific">Aquimarina intermedia</name>
    <dbReference type="NCBI Taxonomy" id="350814"/>
    <lineage>
        <taxon>Bacteria</taxon>
        <taxon>Pseudomonadati</taxon>
        <taxon>Bacteroidota</taxon>
        <taxon>Flavobacteriia</taxon>
        <taxon>Flavobacteriales</taxon>
        <taxon>Flavobacteriaceae</taxon>
        <taxon>Aquimarina</taxon>
    </lineage>
</organism>
<dbReference type="Proteomes" id="UP000324376">
    <property type="component" value="Unassembled WGS sequence"/>
</dbReference>
<feature type="chain" id="PRO_5024363727" description="Beta-lactamase-inhibitor-like PepSY-like domain-containing protein" evidence="1">
    <location>
        <begin position="24"/>
        <end position="152"/>
    </location>
</feature>
<comment type="caution">
    <text evidence="2">The sequence shown here is derived from an EMBL/GenBank/DDBJ whole genome shotgun (WGS) entry which is preliminary data.</text>
</comment>
<sequence length="152" mass="17423">MQAFLSTLSVILLLFLTTGCASINTMDQTPPISLSDAYYQELFPNKETVGQGYTIVFPSNEIEAITISHLYFKGKKIDLQYDLSTKAYIGRYMFPKKEELIMSSDPKKEFGNQLPIIEKKIPFDLQKNEAVLAYEKDGKMLYFKIDNLPKKM</sequence>
<dbReference type="AlphaFoldDB" id="A0A5S5CA65"/>
<proteinExistence type="predicted"/>
<dbReference type="EMBL" id="VNHU01000002">
    <property type="protein sequence ID" value="TYP76311.1"/>
    <property type="molecule type" value="Genomic_DNA"/>
</dbReference>
<accession>A0A5S5CA65</accession>
<gene>
    <name evidence="2" type="ORF">BD809_102529</name>
</gene>
<dbReference type="OrthoDB" id="1364277at2"/>